<protein>
    <submittedName>
        <fullName evidence="1">Uncharacterized protein</fullName>
    </submittedName>
</protein>
<proteinExistence type="predicted"/>
<name>A0A6J5LAC7_9CAUD</name>
<evidence type="ECO:0000313" key="1">
    <source>
        <dbReference type="EMBL" id="CAB4130037.1"/>
    </source>
</evidence>
<sequence>MTALYRITPLEKKSVEYQITATQLIDDEVSRGFTASFHYRWGVGFRAADEKPTVREVENEIECDPLVGFGADLDDVCMVDVTFFNDGAGFAEEEMTTIRELCNSNQYDEEGRSGEHWLNEGSHEFQTGFETLIIYGPMKVDVVDEETGEILEENACIS</sequence>
<organism evidence="1">
    <name type="scientific">uncultured Caudovirales phage</name>
    <dbReference type="NCBI Taxonomy" id="2100421"/>
    <lineage>
        <taxon>Viruses</taxon>
        <taxon>Duplodnaviria</taxon>
        <taxon>Heunggongvirae</taxon>
        <taxon>Uroviricota</taxon>
        <taxon>Caudoviricetes</taxon>
        <taxon>Peduoviridae</taxon>
        <taxon>Maltschvirus</taxon>
        <taxon>Maltschvirus maltsch</taxon>
    </lineage>
</organism>
<reference evidence="1" key="1">
    <citation type="submission" date="2020-04" db="EMBL/GenBank/DDBJ databases">
        <authorList>
            <person name="Chiriac C."/>
            <person name="Salcher M."/>
            <person name="Ghai R."/>
            <person name="Kavagutti S V."/>
        </authorList>
    </citation>
    <scope>NUCLEOTIDE SEQUENCE</scope>
</reference>
<dbReference type="EMBL" id="LR796237">
    <property type="protein sequence ID" value="CAB4130037.1"/>
    <property type="molecule type" value="Genomic_DNA"/>
</dbReference>
<accession>A0A6J5LAC7</accession>
<gene>
    <name evidence="1" type="ORF">UFOVP116_238</name>
</gene>